<protein>
    <submittedName>
        <fullName evidence="3">Uncharacterized protein</fullName>
    </submittedName>
</protein>
<evidence type="ECO:0000256" key="2">
    <source>
        <dbReference type="SAM" id="Phobius"/>
    </source>
</evidence>
<feature type="region of interest" description="Disordered" evidence="1">
    <location>
        <begin position="65"/>
        <end position="89"/>
    </location>
</feature>
<evidence type="ECO:0000313" key="3">
    <source>
        <dbReference type="EMBL" id="MFD2421123.1"/>
    </source>
</evidence>
<feature type="compositionally biased region" description="Low complexity" evidence="1">
    <location>
        <begin position="245"/>
        <end position="256"/>
    </location>
</feature>
<keyword evidence="2" id="KW-0472">Membrane</keyword>
<keyword evidence="2" id="KW-1133">Transmembrane helix</keyword>
<feature type="region of interest" description="Disordered" evidence="1">
    <location>
        <begin position="134"/>
        <end position="174"/>
    </location>
</feature>
<evidence type="ECO:0000256" key="1">
    <source>
        <dbReference type="SAM" id="MobiDB-lite"/>
    </source>
</evidence>
<evidence type="ECO:0000313" key="4">
    <source>
        <dbReference type="Proteomes" id="UP001597417"/>
    </source>
</evidence>
<proteinExistence type="predicted"/>
<comment type="caution">
    <text evidence="3">The sequence shown here is derived from an EMBL/GenBank/DDBJ whole genome shotgun (WGS) entry which is preliminary data.</text>
</comment>
<organism evidence="3 4">
    <name type="scientific">Amycolatopsis pigmentata</name>
    <dbReference type="NCBI Taxonomy" id="450801"/>
    <lineage>
        <taxon>Bacteria</taxon>
        <taxon>Bacillati</taxon>
        <taxon>Actinomycetota</taxon>
        <taxon>Actinomycetes</taxon>
        <taxon>Pseudonocardiales</taxon>
        <taxon>Pseudonocardiaceae</taxon>
        <taxon>Amycolatopsis</taxon>
    </lineage>
</organism>
<gene>
    <name evidence="3" type="ORF">ACFSXZ_32820</name>
</gene>
<keyword evidence="4" id="KW-1185">Reference proteome</keyword>
<feature type="compositionally biased region" description="Low complexity" evidence="1">
    <location>
        <begin position="294"/>
        <end position="341"/>
    </location>
</feature>
<feature type="transmembrane region" description="Helical" evidence="2">
    <location>
        <begin position="195"/>
        <end position="216"/>
    </location>
</feature>
<name>A0ABW5G286_9PSEU</name>
<dbReference type="Proteomes" id="UP001597417">
    <property type="component" value="Unassembled WGS sequence"/>
</dbReference>
<dbReference type="EMBL" id="JBHUKR010000021">
    <property type="protein sequence ID" value="MFD2421123.1"/>
    <property type="molecule type" value="Genomic_DNA"/>
</dbReference>
<feature type="region of interest" description="Disordered" evidence="1">
    <location>
        <begin position="17"/>
        <end position="43"/>
    </location>
</feature>
<dbReference type="RefSeq" id="WP_378269537.1">
    <property type="nucleotide sequence ID" value="NZ_JBHUKR010000021.1"/>
</dbReference>
<keyword evidence="2" id="KW-0812">Transmembrane</keyword>
<sequence length="378" mass="38408">MSNYDGRVTVAELLRREGMTQELPVAGAEPATGWTGYDDYADETPTDLIPVAEILRRENVNGQATQFVPHNGGFEPPAADPYPREDERESVTELYGRDDGLENVVGLYDHEQVDQVFGSEEPTQYADYYEDEHDNVSWFQGRQEADPEQDAAEHPAYAGEDEESTRLYADDDRDDEVAELLPRVGKGDRRRAGKIGAVAAGVVALAGLAVAAFGAGGHSSGDSIPPLAGGLGGGPVDPPTSSTDPGLLPNGPLSPNAAVPGVPEGSSSTSGAAQPGVPGLTGGKTSTRSIGGVPTTTDRPAAPTSSSSSSSGSAGIAPSSSTTSSPSSSASTTQTPPSQHKSPPPPSSGDSGQPGSNGGVLGGVTTVISGTLDGLLGG</sequence>
<accession>A0ABW5G286</accession>
<feature type="region of interest" description="Disordered" evidence="1">
    <location>
        <begin position="214"/>
        <end position="378"/>
    </location>
</feature>
<reference evidence="4" key="1">
    <citation type="journal article" date="2019" name="Int. J. Syst. Evol. Microbiol.">
        <title>The Global Catalogue of Microorganisms (GCM) 10K type strain sequencing project: providing services to taxonomists for standard genome sequencing and annotation.</title>
        <authorList>
            <consortium name="The Broad Institute Genomics Platform"/>
            <consortium name="The Broad Institute Genome Sequencing Center for Infectious Disease"/>
            <person name="Wu L."/>
            <person name="Ma J."/>
        </authorList>
    </citation>
    <scope>NUCLEOTIDE SEQUENCE [LARGE SCALE GENOMIC DNA]</scope>
    <source>
        <strain evidence="4">CGMCC 4.7645</strain>
    </source>
</reference>